<evidence type="ECO:0000313" key="2">
    <source>
        <dbReference type="Proteomes" id="UP000257109"/>
    </source>
</evidence>
<evidence type="ECO:0000313" key="1">
    <source>
        <dbReference type="EMBL" id="RDX90294.1"/>
    </source>
</evidence>
<name>A0A371GID1_MUCPR</name>
<gene>
    <name evidence="1" type="ORF">CR513_27864</name>
</gene>
<comment type="caution">
    <text evidence="1">The sequence shown here is derived from an EMBL/GenBank/DDBJ whole genome shotgun (WGS) entry which is preliminary data.</text>
</comment>
<sequence length="210" mass="24431">MYLDSLGFIYNQSGYYWFISSMFHLGYSNTDGSNAFCTSMVYDSPNLLCHFSKTIQHPWIVVDDFNAYLHHSEKSGGANPNHMFLSKVWFKILGDMLMGGLKQLVSSMRMLIFGTKLALAICSIRRDEFLLDFKTWEKIDTCNTCKIIFGKNHNTIFYDTSTIVLRKRNKIEVLLDQRGKYSPWQLNNRFPIIEEGALKEVEKPFFDDEI</sequence>
<reference evidence="1" key="1">
    <citation type="submission" date="2018-05" db="EMBL/GenBank/DDBJ databases">
        <title>Draft genome of Mucuna pruriens seed.</title>
        <authorList>
            <person name="Nnadi N.E."/>
            <person name="Vos R."/>
            <person name="Hasami M.H."/>
            <person name="Devisetty U.K."/>
            <person name="Aguiy J.C."/>
        </authorList>
    </citation>
    <scope>NUCLEOTIDE SEQUENCE [LARGE SCALE GENOMIC DNA]</scope>
    <source>
        <strain evidence="1">JCA_2017</strain>
    </source>
</reference>
<dbReference type="EMBL" id="QJKJ01005438">
    <property type="protein sequence ID" value="RDX90294.1"/>
    <property type="molecule type" value="Genomic_DNA"/>
</dbReference>
<organism evidence="1 2">
    <name type="scientific">Mucuna pruriens</name>
    <name type="common">Velvet bean</name>
    <name type="synonym">Dolichos pruriens</name>
    <dbReference type="NCBI Taxonomy" id="157652"/>
    <lineage>
        <taxon>Eukaryota</taxon>
        <taxon>Viridiplantae</taxon>
        <taxon>Streptophyta</taxon>
        <taxon>Embryophyta</taxon>
        <taxon>Tracheophyta</taxon>
        <taxon>Spermatophyta</taxon>
        <taxon>Magnoliopsida</taxon>
        <taxon>eudicotyledons</taxon>
        <taxon>Gunneridae</taxon>
        <taxon>Pentapetalae</taxon>
        <taxon>rosids</taxon>
        <taxon>fabids</taxon>
        <taxon>Fabales</taxon>
        <taxon>Fabaceae</taxon>
        <taxon>Papilionoideae</taxon>
        <taxon>50 kb inversion clade</taxon>
        <taxon>NPAAA clade</taxon>
        <taxon>indigoferoid/millettioid clade</taxon>
        <taxon>Phaseoleae</taxon>
        <taxon>Mucuna</taxon>
    </lineage>
</organism>
<accession>A0A371GID1</accession>
<dbReference type="AlphaFoldDB" id="A0A371GID1"/>
<protein>
    <submittedName>
        <fullName evidence="1">Uncharacterized protein</fullName>
    </submittedName>
</protein>
<dbReference type="OrthoDB" id="1434973at2759"/>
<feature type="non-terminal residue" evidence="1">
    <location>
        <position position="1"/>
    </location>
</feature>
<proteinExistence type="predicted"/>
<dbReference type="Proteomes" id="UP000257109">
    <property type="component" value="Unassembled WGS sequence"/>
</dbReference>
<keyword evidence="2" id="KW-1185">Reference proteome</keyword>